<protein>
    <submittedName>
        <fullName evidence="2">Secreted protein</fullName>
    </submittedName>
</protein>
<sequence>MRSTLDFGVASVGVVLVLTHTRRVLPSKCLALISMQSASRECAQESGSPPGAISASSNATLPISKSAVNLRFDVGKRKCADKQALSCTNFTCLTLVLPQIDFRQWLIVAGCSFNKPILCD</sequence>
<reference evidence="2" key="1">
    <citation type="submission" date="2019-12" db="UniProtKB">
        <authorList>
            <consortium name="WormBaseParasite"/>
        </authorList>
    </citation>
    <scope>IDENTIFICATION</scope>
</reference>
<accession>A0A5S6QYZ3</accession>
<name>A0A5S6QYZ3_TRIMR</name>
<dbReference type="Proteomes" id="UP000046395">
    <property type="component" value="Unassembled WGS sequence"/>
</dbReference>
<organism evidence="1 2">
    <name type="scientific">Trichuris muris</name>
    <name type="common">Mouse whipworm</name>
    <dbReference type="NCBI Taxonomy" id="70415"/>
    <lineage>
        <taxon>Eukaryota</taxon>
        <taxon>Metazoa</taxon>
        <taxon>Ecdysozoa</taxon>
        <taxon>Nematoda</taxon>
        <taxon>Enoplea</taxon>
        <taxon>Dorylaimia</taxon>
        <taxon>Trichinellida</taxon>
        <taxon>Trichuridae</taxon>
        <taxon>Trichuris</taxon>
    </lineage>
</organism>
<evidence type="ECO:0000313" key="2">
    <source>
        <dbReference type="WBParaSite" id="TMUE_3000012373.1"/>
    </source>
</evidence>
<keyword evidence="1" id="KW-1185">Reference proteome</keyword>
<evidence type="ECO:0000313" key="1">
    <source>
        <dbReference type="Proteomes" id="UP000046395"/>
    </source>
</evidence>
<dbReference type="AlphaFoldDB" id="A0A5S6QYZ3"/>
<dbReference type="WBParaSite" id="TMUE_3000012373.1">
    <property type="protein sequence ID" value="TMUE_3000012373.1"/>
    <property type="gene ID" value="WBGene00285794"/>
</dbReference>
<proteinExistence type="predicted"/>